<dbReference type="EMBL" id="JBHSOW010000063">
    <property type="protein sequence ID" value="MFC5650904.1"/>
    <property type="molecule type" value="Genomic_DNA"/>
</dbReference>
<dbReference type="RefSeq" id="WP_379189488.1">
    <property type="nucleotide sequence ID" value="NZ_JBHSOW010000063.1"/>
</dbReference>
<feature type="domain" description="Core-binding (CB)" evidence="7">
    <location>
        <begin position="20"/>
        <end position="117"/>
    </location>
</feature>
<dbReference type="InterPro" id="IPR044068">
    <property type="entry name" value="CB"/>
</dbReference>
<dbReference type="InterPro" id="IPR050090">
    <property type="entry name" value="Tyrosine_recombinase_XerCD"/>
</dbReference>
<evidence type="ECO:0000256" key="2">
    <source>
        <dbReference type="ARBA" id="ARBA00023125"/>
    </source>
</evidence>
<evidence type="ECO:0000313" key="9">
    <source>
        <dbReference type="Proteomes" id="UP001596047"/>
    </source>
</evidence>
<dbReference type="InterPro" id="IPR004107">
    <property type="entry name" value="Integrase_SAM-like_N"/>
</dbReference>
<evidence type="ECO:0000259" key="6">
    <source>
        <dbReference type="PROSITE" id="PS51898"/>
    </source>
</evidence>
<evidence type="ECO:0000313" key="8">
    <source>
        <dbReference type="EMBL" id="MFC5650904.1"/>
    </source>
</evidence>
<dbReference type="PROSITE" id="PS51898">
    <property type="entry name" value="TYR_RECOMBINASE"/>
    <property type="match status" value="1"/>
</dbReference>
<protein>
    <submittedName>
        <fullName evidence="8">Tyrosine-type recombinase/integrase</fullName>
    </submittedName>
</protein>
<proteinExistence type="predicted"/>
<dbReference type="InterPro" id="IPR002104">
    <property type="entry name" value="Integrase_catalytic"/>
</dbReference>
<evidence type="ECO:0000256" key="5">
    <source>
        <dbReference type="SAM" id="MobiDB-lite"/>
    </source>
</evidence>
<dbReference type="Pfam" id="PF00589">
    <property type="entry name" value="Phage_integrase"/>
    <property type="match status" value="1"/>
</dbReference>
<accession>A0ABW0W1K6</accession>
<dbReference type="SUPFAM" id="SSF56349">
    <property type="entry name" value="DNA breaking-rejoining enzymes"/>
    <property type="match status" value="1"/>
</dbReference>
<dbReference type="PROSITE" id="PS51900">
    <property type="entry name" value="CB"/>
    <property type="match status" value="1"/>
</dbReference>
<sequence length="343" mass="39871">MSKVNPKFTFVSKRKRNISIDLEAQIERFLQSKRLEKRSPRTVGAYEQVLSQFRKWYALRPDSELSAELMREYIEYLTFEKTRWDDHPTSPNGKVGLSARTVNNVTRNLKIFFKYLVKERVITHSPVESLNYQTEDKDTFEVFTDNDVLKLLSAPNKRVYTGLRDYCMMLVLCDGGLRIKELTSLKISDIDFKLRQITIRAEVSKTRTTRVIPVSQLTVKELEKLIAYMNIEESDYLWLTQFGERYFGDTFGKMLKLYAKRKGVTGARVSAHTFRHYMAVKFLRGGGDPMALARILGHTSLNMTQVYVRYTGTDLREQHDKASPVTSLLDQGNEKKRGKLRFS</sequence>
<keyword evidence="9" id="KW-1185">Reference proteome</keyword>
<dbReference type="InterPro" id="IPR010998">
    <property type="entry name" value="Integrase_recombinase_N"/>
</dbReference>
<gene>
    <name evidence="8" type="ORF">ACFPYJ_17650</name>
</gene>
<dbReference type="InterPro" id="IPR013762">
    <property type="entry name" value="Integrase-like_cat_sf"/>
</dbReference>
<comment type="caution">
    <text evidence="8">The sequence shown here is derived from an EMBL/GenBank/DDBJ whole genome shotgun (WGS) entry which is preliminary data.</text>
</comment>
<dbReference type="PANTHER" id="PTHR30349">
    <property type="entry name" value="PHAGE INTEGRASE-RELATED"/>
    <property type="match status" value="1"/>
</dbReference>
<dbReference type="InterPro" id="IPR011010">
    <property type="entry name" value="DNA_brk_join_enz"/>
</dbReference>
<evidence type="ECO:0000256" key="3">
    <source>
        <dbReference type="ARBA" id="ARBA00023172"/>
    </source>
</evidence>
<reference evidence="9" key="1">
    <citation type="journal article" date="2019" name="Int. J. Syst. Evol. Microbiol.">
        <title>The Global Catalogue of Microorganisms (GCM) 10K type strain sequencing project: providing services to taxonomists for standard genome sequencing and annotation.</title>
        <authorList>
            <consortium name="The Broad Institute Genomics Platform"/>
            <consortium name="The Broad Institute Genome Sequencing Center for Infectious Disease"/>
            <person name="Wu L."/>
            <person name="Ma J."/>
        </authorList>
    </citation>
    <scope>NUCLEOTIDE SEQUENCE [LARGE SCALE GENOMIC DNA]</scope>
    <source>
        <strain evidence="9">CGMCC 1.3240</strain>
    </source>
</reference>
<dbReference type="Pfam" id="PF13495">
    <property type="entry name" value="Phage_int_SAM_4"/>
    <property type="match status" value="1"/>
</dbReference>
<dbReference type="Gene3D" id="1.10.150.130">
    <property type="match status" value="1"/>
</dbReference>
<keyword evidence="1" id="KW-0229">DNA integration</keyword>
<organism evidence="8 9">
    <name type="scientific">Paenibacillus solisilvae</name>
    <dbReference type="NCBI Taxonomy" id="2486751"/>
    <lineage>
        <taxon>Bacteria</taxon>
        <taxon>Bacillati</taxon>
        <taxon>Bacillota</taxon>
        <taxon>Bacilli</taxon>
        <taxon>Bacillales</taxon>
        <taxon>Paenibacillaceae</taxon>
        <taxon>Paenibacillus</taxon>
    </lineage>
</organism>
<keyword evidence="3" id="KW-0233">DNA recombination</keyword>
<feature type="domain" description="Tyr recombinase" evidence="6">
    <location>
        <begin position="138"/>
        <end position="320"/>
    </location>
</feature>
<evidence type="ECO:0000256" key="4">
    <source>
        <dbReference type="PROSITE-ProRule" id="PRU01248"/>
    </source>
</evidence>
<name>A0ABW0W1K6_9BACL</name>
<keyword evidence="2 4" id="KW-0238">DNA-binding</keyword>
<evidence type="ECO:0000259" key="7">
    <source>
        <dbReference type="PROSITE" id="PS51900"/>
    </source>
</evidence>
<evidence type="ECO:0000256" key="1">
    <source>
        <dbReference type="ARBA" id="ARBA00022908"/>
    </source>
</evidence>
<dbReference type="Proteomes" id="UP001596047">
    <property type="component" value="Unassembled WGS sequence"/>
</dbReference>
<dbReference type="PANTHER" id="PTHR30349:SF81">
    <property type="entry name" value="TYROSINE RECOMBINASE XERC"/>
    <property type="match status" value="1"/>
</dbReference>
<dbReference type="CDD" id="cd00397">
    <property type="entry name" value="DNA_BRE_C"/>
    <property type="match status" value="1"/>
</dbReference>
<feature type="region of interest" description="Disordered" evidence="5">
    <location>
        <begin position="319"/>
        <end position="343"/>
    </location>
</feature>
<dbReference type="Gene3D" id="1.10.443.10">
    <property type="entry name" value="Intergrase catalytic core"/>
    <property type="match status" value="1"/>
</dbReference>